<evidence type="ECO:0000313" key="2">
    <source>
        <dbReference type="Proteomes" id="UP001165267"/>
    </source>
</evidence>
<dbReference type="PANTHER" id="PTHR30024:SF17">
    <property type="entry name" value="SOLUTE-BINDING PROTEIN FAMILY 3_N-TERMINAL DOMAIN-CONTAINING PROTEIN"/>
    <property type="match status" value="1"/>
</dbReference>
<accession>A0ABT1XE58</accession>
<dbReference type="Pfam" id="PF12974">
    <property type="entry name" value="Phosphonate-bd"/>
    <property type="match status" value="1"/>
</dbReference>
<organism evidence="1 2">
    <name type="scientific">Limnobacter parvus</name>
    <dbReference type="NCBI Taxonomy" id="2939690"/>
    <lineage>
        <taxon>Bacteria</taxon>
        <taxon>Pseudomonadati</taxon>
        <taxon>Pseudomonadota</taxon>
        <taxon>Betaproteobacteria</taxon>
        <taxon>Burkholderiales</taxon>
        <taxon>Burkholderiaceae</taxon>
        <taxon>Limnobacter</taxon>
    </lineage>
</organism>
<name>A0ABT1XE58_9BURK</name>
<proteinExistence type="predicted"/>
<dbReference type="Proteomes" id="UP001165267">
    <property type="component" value="Unassembled WGS sequence"/>
</dbReference>
<protein>
    <submittedName>
        <fullName evidence="1">Phosphate/phosphite/phosphonate ABC transporter substrate-binding protein</fullName>
    </submittedName>
</protein>
<sequence length="285" mass="31646">MIHSIRFAGSKFLNCTACLLLLVFQPFSFASERLEPLRLLVVPQYQATEINNSWGTVLKGLSEKGIPKIELIFAKDISDFEAQFLAGKADLIYCNPYHMVMAKKAQGYLPLLRDKKPLKGILISANNRDGEVIEDLKSLEGKTILFPSPNAFGASLYMRALLTKDMGINFTTKYVKTHPNVIRGVVRDEGQAGGMVAATYFAEADTLRDKTKVIYETPPAPPHPIAAHPRVDEATRELLTKAFIAFIQSNKEAGVSIQIPDPVRSNYAKDYQALERLGLEAFVAR</sequence>
<reference evidence="1" key="1">
    <citation type="submission" date="2022-07" db="EMBL/GenBank/DDBJ databases">
        <authorList>
            <person name="Xamxidin M."/>
        </authorList>
    </citation>
    <scope>NUCLEOTIDE SEQUENCE</scope>
    <source>
        <strain evidence="1">YS8-69</strain>
    </source>
</reference>
<evidence type="ECO:0000313" key="1">
    <source>
        <dbReference type="EMBL" id="MCR2745567.1"/>
    </source>
</evidence>
<dbReference type="PANTHER" id="PTHR30024">
    <property type="entry name" value="ALIPHATIC SULFONATES-BINDING PROTEIN-RELATED"/>
    <property type="match status" value="1"/>
</dbReference>
<gene>
    <name evidence="1" type="ORF">NSP04_02765</name>
</gene>
<comment type="caution">
    <text evidence="1">The sequence shown here is derived from an EMBL/GenBank/DDBJ whole genome shotgun (WGS) entry which is preliminary data.</text>
</comment>
<dbReference type="Gene3D" id="3.40.190.10">
    <property type="entry name" value="Periplasmic binding protein-like II"/>
    <property type="match status" value="2"/>
</dbReference>
<dbReference type="RefSeq" id="WP_257510814.1">
    <property type="nucleotide sequence ID" value="NZ_JANKHG010000014.1"/>
</dbReference>
<keyword evidence="2" id="KW-1185">Reference proteome</keyword>
<dbReference type="SUPFAM" id="SSF53850">
    <property type="entry name" value="Periplasmic binding protein-like II"/>
    <property type="match status" value="1"/>
</dbReference>
<dbReference type="EMBL" id="JANKHG010000014">
    <property type="protein sequence ID" value="MCR2745567.1"/>
    <property type="molecule type" value="Genomic_DNA"/>
</dbReference>